<evidence type="ECO:0000259" key="3">
    <source>
        <dbReference type="PROSITE" id="PS50110"/>
    </source>
</evidence>
<keyword evidence="1 2" id="KW-0597">Phosphoprotein</keyword>
<dbReference type="SUPFAM" id="SSF52172">
    <property type="entry name" value="CheY-like"/>
    <property type="match status" value="1"/>
</dbReference>
<dbReference type="GO" id="GO:0000160">
    <property type="term" value="P:phosphorelay signal transduction system"/>
    <property type="evidence" value="ECO:0007669"/>
    <property type="project" value="InterPro"/>
</dbReference>
<feature type="modified residue" description="4-aspartylphosphate" evidence="2">
    <location>
        <position position="56"/>
    </location>
</feature>
<dbReference type="PROSITE" id="PS50110">
    <property type="entry name" value="RESPONSE_REGULATORY"/>
    <property type="match status" value="1"/>
</dbReference>
<dbReference type="PANTHER" id="PTHR44591:SF18">
    <property type="entry name" value="REGULATORY PROTEIN"/>
    <property type="match status" value="1"/>
</dbReference>
<organism evidence="4 5">
    <name type="scientific">Candidatus Dojkabacteria bacterium</name>
    <dbReference type="NCBI Taxonomy" id="2099670"/>
    <lineage>
        <taxon>Bacteria</taxon>
        <taxon>Candidatus Dojkabacteria</taxon>
    </lineage>
</organism>
<evidence type="ECO:0000313" key="4">
    <source>
        <dbReference type="EMBL" id="MCA9382602.1"/>
    </source>
</evidence>
<dbReference type="CDD" id="cd17546">
    <property type="entry name" value="REC_hyHK_CKI1_RcsC-like"/>
    <property type="match status" value="1"/>
</dbReference>
<dbReference type="SMART" id="SM00448">
    <property type="entry name" value="REC"/>
    <property type="match status" value="1"/>
</dbReference>
<gene>
    <name evidence="4" type="ORF">KC660_04320</name>
</gene>
<dbReference type="InterPro" id="IPR011006">
    <property type="entry name" value="CheY-like_superfamily"/>
</dbReference>
<proteinExistence type="predicted"/>
<dbReference type="EMBL" id="JAGQLG010000179">
    <property type="protein sequence ID" value="MCA9382602.1"/>
    <property type="molecule type" value="Genomic_DNA"/>
</dbReference>
<reference evidence="4" key="1">
    <citation type="submission" date="2020-04" db="EMBL/GenBank/DDBJ databases">
        <authorList>
            <person name="Zhang T."/>
        </authorList>
    </citation>
    <scope>NUCLEOTIDE SEQUENCE</scope>
    <source>
        <strain evidence="4">HKST-UBA10</strain>
    </source>
</reference>
<dbReference type="Gene3D" id="3.40.50.2300">
    <property type="match status" value="1"/>
</dbReference>
<dbReference type="InterPro" id="IPR001789">
    <property type="entry name" value="Sig_transdc_resp-reg_receiver"/>
</dbReference>
<dbReference type="Pfam" id="PF00072">
    <property type="entry name" value="Response_reg"/>
    <property type="match status" value="1"/>
</dbReference>
<protein>
    <submittedName>
        <fullName evidence="4">Response regulator</fullName>
    </submittedName>
</protein>
<evidence type="ECO:0000313" key="5">
    <source>
        <dbReference type="Proteomes" id="UP000782843"/>
    </source>
</evidence>
<evidence type="ECO:0000256" key="1">
    <source>
        <dbReference type="ARBA" id="ARBA00022553"/>
    </source>
</evidence>
<dbReference type="PANTHER" id="PTHR44591">
    <property type="entry name" value="STRESS RESPONSE REGULATOR PROTEIN 1"/>
    <property type="match status" value="1"/>
</dbReference>
<dbReference type="AlphaFoldDB" id="A0A955RID0"/>
<dbReference type="Proteomes" id="UP000782843">
    <property type="component" value="Unassembled WGS sequence"/>
</dbReference>
<sequence>MNNEQIKLLLVDDEEFNRELYADSFREVGIEPWEASNGQECLELVKLHKPNLILLDIQMPVMDGLQTLKAIKADPETYGTPKIVMLTSMMTDPTIDKSYEQDADGYLIKHELLPTEVVTEAVSIFKEGKKKDLD</sequence>
<dbReference type="InterPro" id="IPR050595">
    <property type="entry name" value="Bact_response_regulator"/>
</dbReference>
<reference evidence="4" key="2">
    <citation type="journal article" date="2021" name="Microbiome">
        <title>Successional dynamics and alternative stable states in a saline activated sludge microbial community over 9 years.</title>
        <authorList>
            <person name="Wang Y."/>
            <person name="Ye J."/>
            <person name="Ju F."/>
            <person name="Liu L."/>
            <person name="Boyd J.A."/>
            <person name="Deng Y."/>
            <person name="Parks D.H."/>
            <person name="Jiang X."/>
            <person name="Yin X."/>
            <person name="Woodcroft B.J."/>
            <person name="Tyson G.W."/>
            <person name="Hugenholtz P."/>
            <person name="Polz M.F."/>
            <person name="Zhang T."/>
        </authorList>
    </citation>
    <scope>NUCLEOTIDE SEQUENCE</scope>
    <source>
        <strain evidence="4">HKST-UBA10</strain>
    </source>
</reference>
<evidence type="ECO:0000256" key="2">
    <source>
        <dbReference type="PROSITE-ProRule" id="PRU00169"/>
    </source>
</evidence>
<accession>A0A955RID0</accession>
<feature type="domain" description="Response regulatory" evidence="3">
    <location>
        <begin position="7"/>
        <end position="124"/>
    </location>
</feature>
<comment type="caution">
    <text evidence="4">The sequence shown here is derived from an EMBL/GenBank/DDBJ whole genome shotgun (WGS) entry which is preliminary data.</text>
</comment>
<name>A0A955RID0_9BACT</name>